<gene>
    <name evidence="1" type="ORF">C8P63_1591</name>
</gene>
<keyword evidence="2" id="KW-1185">Reference proteome</keyword>
<dbReference type="RefSeq" id="WP_108026897.1">
    <property type="nucleotide sequence ID" value="NZ_QBKR01000059.1"/>
</dbReference>
<name>A0A2T6ART2_9BACL</name>
<organism evidence="1 2">
    <name type="scientific">Melghirimyces profundicolus</name>
    <dbReference type="NCBI Taxonomy" id="1242148"/>
    <lineage>
        <taxon>Bacteria</taxon>
        <taxon>Bacillati</taxon>
        <taxon>Bacillota</taxon>
        <taxon>Bacilli</taxon>
        <taxon>Bacillales</taxon>
        <taxon>Thermoactinomycetaceae</taxon>
        <taxon>Melghirimyces</taxon>
    </lineage>
</organism>
<sequence>MARSTRLLYIPRESPSSLWGLAESIPKRRSLPAFTYSHQLTKYCCEDWQIDIKKSTVIPPEEAKERFKAIARQARDQSKNVYYFRTQGSNHSKKFKGSLNTWEQSEQEDGTQFVLNRNHPLLNEVLKRIDDESARILNTYLKLVQLGSPSNILVVPKAEEQNVQPYKDADADFILQLAAFYREQEFIENEEKLIDVLLAQPAMDRFNRRTMQHILKEGF</sequence>
<dbReference type="EMBL" id="QBKR01000059">
    <property type="protein sequence ID" value="PTX46522.1"/>
    <property type="molecule type" value="Genomic_DNA"/>
</dbReference>
<evidence type="ECO:0000313" key="2">
    <source>
        <dbReference type="Proteomes" id="UP000244240"/>
    </source>
</evidence>
<dbReference type="Proteomes" id="UP000244240">
    <property type="component" value="Unassembled WGS sequence"/>
</dbReference>
<protein>
    <submittedName>
        <fullName evidence="1">Uncharacterized protein</fullName>
    </submittedName>
</protein>
<dbReference type="AlphaFoldDB" id="A0A2T6ART2"/>
<accession>A0A2T6ART2</accession>
<reference evidence="1 2" key="1">
    <citation type="submission" date="2018-04" db="EMBL/GenBank/DDBJ databases">
        <title>Genomic Encyclopedia of Archaeal and Bacterial Type Strains, Phase II (KMG-II): from individual species to whole genera.</title>
        <authorList>
            <person name="Goeker M."/>
        </authorList>
    </citation>
    <scope>NUCLEOTIDE SEQUENCE [LARGE SCALE GENOMIC DNA]</scope>
    <source>
        <strain evidence="1 2">DSM 45787</strain>
    </source>
</reference>
<proteinExistence type="predicted"/>
<dbReference type="OrthoDB" id="9813438at2"/>
<comment type="caution">
    <text evidence="1">The sequence shown here is derived from an EMBL/GenBank/DDBJ whole genome shotgun (WGS) entry which is preliminary data.</text>
</comment>
<evidence type="ECO:0000313" key="1">
    <source>
        <dbReference type="EMBL" id="PTX46522.1"/>
    </source>
</evidence>